<dbReference type="RefSeq" id="WP_114260868.1">
    <property type="nucleotide sequence ID" value="NZ_UFBM01000083.1"/>
</dbReference>
<dbReference type="EMBL" id="UFBM01000083">
    <property type="protein sequence ID" value="SSG10024.1"/>
    <property type="molecule type" value="Genomic_DNA"/>
</dbReference>
<name>A0ABD7NBA0_9ENTR</name>
<dbReference type="Proteomes" id="UP000252079">
    <property type="component" value="Unassembled WGS sequence"/>
</dbReference>
<evidence type="ECO:0000313" key="1">
    <source>
        <dbReference type="EMBL" id="SSG10024.1"/>
    </source>
</evidence>
<accession>A0ABD7NBA0</accession>
<evidence type="ECO:0000313" key="2">
    <source>
        <dbReference type="Proteomes" id="UP000252079"/>
    </source>
</evidence>
<proteinExistence type="predicted"/>
<comment type="caution">
    <text evidence="1">The sequence shown here is derived from an EMBL/GenBank/DDBJ whole genome shotgun (WGS) entry which is preliminary data.</text>
</comment>
<organism evidence="1 2">
    <name type="scientific">Klebsiella quasipneumoniae</name>
    <dbReference type="NCBI Taxonomy" id="1463165"/>
    <lineage>
        <taxon>Bacteria</taxon>
        <taxon>Pseudomonadati</taxon>
        <taxon>Pseudomonadota</taxon>
        <taxon>Gammaproteobacteria</taxon>
        <taxon>Enterobacterales</taxon>
        <taxon>Enterobacteriaceae</taxon>
        <taxon>Klebsiella/Raoultella group</taxon>
        <taxon>Klebsiella</taxon>
        <taxon>Klebsiella pneumoniae complex</taxon>
    </lineage>
</organism>
<gene>
    <name evidence="1" type="ORF">SAMEA23995918_05471</name>
</gene>
<dbReference type="AlphaFoldDB" id="A0ABD7NBA0"/>
<reference evidence="1 2" key="1">
    <citation type="submission" date="2018-07" db="EMBL/GenBank/DDBJ databases">
        <authorList>
            <consortium name="Pathogen Informatics"/>
        </authorList>
    </citation>
    <scope>NUCLEOTIDE SEQUENCE [LARGE SCALE GENOMIC DNA]</scope>
    <source>
        <strain evidence="1 2">4300STDY6636950</strain>
    </source>
</reference>
<sequence>MDELKTVNLTNTTESPIHILAKNEEGTIENVVVAPLDVVAVSAATLQIGGVKQFLDEKKLKQISDAEAKKIKKEHDGVLTTDDE</sequence>
<protein>
    <submittedName>
        <fullName evidence="1">Uncharacterized protein</fullName>
    </submittedName>
</protein>